<evidence type="ECO:0000259" key="7">
    <source>
        <dbReference type="Pfam" id="PF03176"/>
    </source>
</evidence>
<keyword evidence="5 6" id="KW-0472">Membrane</keyword>
<comment type="subcellular location">
    <subcellularLocation>
        <location evidence="1">Cell membrane</location>
        <topology evidence="1">Multi-pass membrane protein</topology>
    </subcellularLocation>
</comment>
<keyword evidence="9" id="KW-1185">Reference proteome</keyword>
<evidence type="ECO:0000256" key="2">
    <source>
        <dbReference type="ARBA" id="ARBA00022475"/>
    </source>
</evidence>
<feature type="transmembrane region" description="Helical" evidence="6">
    <location>
        <begin position="655"/>
        <end position="675"/>
    </location>
</feature>
<evidence type="ECO:0000256" key="1">
    <source>
        <dbReference type="ARBA" id="ARBA00004651"/>
    </source>
</evidence>
<keyword evidence="4 6" id="KW-1133">Transmembrane helix</keyword>
<keyword evidence="3 6" id="KW-0812">Transmembrane</keyword>
<evidence type="ECO:0000256" key="5">
    <source>
        <dbReference type="ARBA" id="ARBA00023136"/>
    </source>
</evidence>
<name>A0ABX1GHG8_9GAMM</name>
<proteinExistence type="predicted"/>
<feature type="transmembrane region" description="Helical" evidence="6">
    <location>
        <begin position="222"/>
        <end position="239"/>
    </location>
</feature>
<feature type="domain" description="Membrane transport protein MMPL" evidence="7">
    <location>
        <begin position="580"/>
        <end position="783"/>
    </location>
</feature>
<evidence type="ECO:0000313" key="9">
    <source>
        <dbReference type="Proteomes" id="UP000765845"/>
    </source>
</evidence>
<evidence type="ECO:0000256" key="4">
    <source>
        <dbReference type="ARBA" id="ARBA00022989"/>
    </source>
</evidence>
<feature type="transmembrane region" description="Helical" evidence="6">
    <location>
        <begin position="630"/>
        <end position="648"/>
    </location>
</feature>
<dbReference type="RefSeq" id="WP_168451173.1">
    <property type="nucleotide sequence ID" value="NZ_JAAWWK010000005.1"/>
</dbReference>
<sequence length="829" mass="91387">MDNLSFKLAKLVIAKRAYVAIAFVLITIFMAIGVPKVDIRTIFADLLPADDQFVQTFKDHPNFGNPLTITVMVKRTDGQLIYNEDTLEKVWNLTRDIDLIEGVDHDRIISITTEKANYAEATSMGVEMQPLMGDRIPRGEEELNDLQRRVERSPMARTYLVSANEKATLIRAGFHEHLLDYGHVFNEVQKLAEAASDDEHSIRVVGQPVLTGWIYLLQEQTYAIFAVTVGLLLLALVFYMRNLAGITTPIICSLVAATWGFGLVGWLESPIEPLLMVVPLLLIARSFSHCVQYTERFYEVFHELKDRRLASEATLAVMMAPSVFGIITDTLAILCIGVAPIPAMQRFALFCGFWAFFLIPTGVMLIAVLLSYMPTPKNIDSIIGGNVNDKGIHGMQKKALKAIGALITGNVKRTRVTAAVTVVVSLVVIVVSRQVAIGNPTEGSNLLWNNSEFNVGTRDVNDHFPGVNSLEIILEAKDPDNVQARAARSKEAYEVSKQIVRSVMSSESPAKATRTFSDFMEEGSRLYSGGHPAWLSLDPTDRAVNAAGVAVAFGQNPLNFADVTDFQFQHSAVSLFYRDNKQETIDAALKVAREAVAEVGDDHETINVRMASGTIALQEAQNQVVKRYEWIMLGLACVAIFLIASFAYKSFVASIILLIPVVLANFYLTAAMHLLGIGLDINSVMVAVLGVGVGIDYGIYLLSRICEEYSAQGESWEKAIVEALTTTGKAIMFTASIMLVGILPWYFLSDLKFMADMGLLLSSVMLINMVLALLVLPLIVYVVKPRFVTRNDLMVGESLDMSWFNEDKALGKSNTNSLRGSELNVNTLQ</sequence>
<comment type="caution">
    <text evidence="8">The sequence shown here is derived from an EMBL/GenBank/DDBJ whole genome shotgun (WGS) entry which is preliminary data.</text>
</comment>
<organism evidence="8 9">
    <name type="scientific">Spongiibacter thalassae</name>
    <dbReference type="NCBI Taxonomy" id="2721624"/>
    <lineage>
        <taxon>Bacteria</taxon>
        <taxon>Pseudomonadati</taxon>
        <taxon>Pseudomonadota</taxon>
        <taxon>Gammaproteobacteria</taxon>
        <taxon>Cellvibrionales</taxon>
        <taxon>Spongiibacteraceae</taxon>
        <taxon>Spongiibacter</taxon>
    </lineage>
</organism>
<evidence type="ECO:0000256" key="6">
    <source>
        <dbReference type="SAM" id="Phobius"/>
    </source>
</evidence>
<evidence type="ECO:0000313" key="8">
    <source>
        <dbReference type="EMBL" id="NKI18659.1"/>
    </source>
</evidence>
<evidence type="ECO:0000256" key="3">
    <source>
        <dbReference type="ARBA" id="ARBA00022692"/>
    </source>
</evidence>
<feature type="transmembrane region" description="Helical" evidence="6">
    <location>
        <begin position="347"/>
        <end position="372"/>
    </location>
</feature>
<dbReference type="InterPro" id="IPR050545">
    <property type="entry name" value="Mycobact_MmpL"/>
</dbReference>
<dbReference type="SUPFAM" id="SSF82866">
    <property type="entry name" value="Multidrug efflux transporter AcrB transmembrane domain"/>
    <property type="match status" value="2"/>
</dbReference>
<keyword evidence="2" id="KW-1003">Cell membrane</keyword>
<dbReference type="Pfam" id="PF03176">
    <property type="entry name" value="MMPL"/>
    <property type="match status" value="1"/>
</dbReference>
<feature type="transmembrane region" description="Helical" evidence="6">
    <location>
        <begin position="246"/>
        <end position="267"/>
    </location>
</feature>
<accession>A0ABX1GHG8</accession>
<dbReference type="EMBL" id="JAAWWK010000005">
    <property type="protein sequence ID" value="NKI18659.1"/>
    <property type="molecule type" value="Genomic_DNA"/>
</dbReference>
<feature type="transmembrane region" description="Helical" evidence="6">
    <location>
        <begin position="759"/>
        <end position="783"/>
    </location>
</feature>
<feature type="transmembrane region" description="Helical" evidence="6">
    <location>
        <begin position="723"/>
        <end position="747"/>
    </location>
</feature>
<dbReference type="InterPro" id="IPR004869">
    <property type="entry name" value="MMPL_dom"/>
</dbReference>
<dbReference type="Gene3D" id="1.20.1640.10">
    <property type="entry name" value="Multidrug efflux transporter AcrB transmembrane domain"/>
    <property type="match status" value="2"/>
</dbReference>
<protein>
    <submittedName>
        <fullName evidence="8">MMPL family transporter</fullName>
    </submittedName>
</protein>
<dbReference type="PANTHER" id="PTHR33406">
    <property type="entry name" value="MEMBRANE PROTEIN MJ1562-RELATED"/>
    <property type="match status" value="1"/>
</dbReference>
<feature type="transmembrane region" description="Helical" evidence="6">
    <location>
        <begin position="17"/>
        <end position="34"/>
    </location>
</feature>
<reference evidence="8 9" key="1">
    <citation type="submission" date="2020-04" db="EMBL/GenBank/DDBJ databases">
        <authorList>
            <person name="Yoon J."/>
        </authorList>
    </citation>
    <scope>NUCLEOTIDE SEQUENCE [LARGE SCALE GENOMIC DNA]</scope>
    <source>
        <strain evidence="8 9">KMU-166</strain>
    </source>
</reference>
<dbReference type="Proteomes" id="UP000765845">
    <property type="component" value="Unassembled WGS sequence"/>
</dbReference>
<dbReference type="PANTHER" id="PTHR33406:SF10">
    <property type="entry name" value="SSD DOMAIN-CONTAINING PROTEIN"/>
    <property type="match status" value="1"/>
</dbReference>
<gene>
    <name evidence="8" type="ORF">HCU74_14680</name>
</gene>
<feature type="transmembrane region" description="Helical" evidence="6">
    <location>
        <begin position="315"/>
        <end position="341"/>
    </location>
</feature>
<feature type="transmembrane region" description="Helical" evidence="6">
    <location>
        <begin position="681"/>
        <end position="702"/>
    </location>
</feature>